<gene>
    <name evidence="1" type="ORF">GLYMA_08G159700</name>
</gene>
<keyword evidence="3" id="KW-1185">Reference proteome</keyword>
<protein>
    <submittedName>
        <fullName evidence="1 2">Uncharacterized protein</fullName>
    </submittedName>
</protein>
<sequence>MQSVSSPTPTIDKANVIFYKAWTILTLQADFVKLSKALNSNSNKISEPSIHCWRTCITTPNP</sequence>
<name>K7L721_SOYBN</name>
<evidence type="ECO:0000313" key="3">
    <source>
        <dbReference type="Proteomes" id="UP000008827"/>
    </source>
</evidence>
<reference evidence="1" key="3">
    <citation type="submission" date="2018-07" db="EMBL/GenBank/DDBJ databases">
        <title>WGS assembly of Glycine max.</title>
        <authorList>
            <person name="Schmutz J."/>
            <person name="Cannon S."/>
            <person name="Schlueter J."/>
            <person name="Ma J."/>
            <person name="Mitros T."/>
            <person name="Nelson W."/>
            <person name="Hyten D."/>
            <person name="Song Q."/>
            <person name="Thelen J."/>
            <person name="Cheng J."/>
            <person name="Xu D."/>
            <person name="Hellsten U."/>
            <person name="May G."/>
            <person name="Yu Y."/>
            <person name="Sakurai T."/>
            <person name="Umezawa T."/>
            <person name="Bhattacharyya M."/>
            <person name="Sandhu D."/>
            <person name="Valliyodan B."/>
            <person name="Lindquist E."/>
            <person name="Peto M."/>
            <person name="Grant D."/>
            <person name="Shu S."/>
            <person name="Goodstein D."/>
            <person name="Barry K."/>
            <person name="Futrell-Griggs M."/>
            <person name="Abernathy B."/>
            <person name="Du J."/>
            <person name="Tian Z."/>
            <person name="Zhu L."/>
            <person name="Gill N."/>
            <person name="Joshi T."/>
            <person name="Libault M."/>
            <person name="Sethuraman A."/>
            <person name="Zhang X."/>
            <person name="Shinozaki K."/>
            <person name="Nguyen H."/>
            <person name="Wing R."/>
            <person name="Cregan P."/>
            <person name="Specht J."/>
            <person name="Grimwood J."/>
            <person name="Rokhsar D."/>
            <person name="Stacey G."/>
            <person name="Shoemaker R."/>
            <person name="Jackson S."/>
        </authorList>
    </citation>
    <scope>NUCLEOTIDE SEQUENCE</scope>
    <source>
        <tissue evidence="1">Callus</tissue>
    </source>
</reference>
<evidence type="ECO:0000313" key="1">
    <source>
        <dbReference type="EMBL" id="KRH43600.1"/>
    </source>
</evidence>
<accession>K7L721</accession>
<evidence type="ECO:0000313" key="2">
    <source>
        <dbReference type="EnsemblPlants" id="KRH43600"/>
    </source>
</evidence>
<dbReference type="EnsemblPlants" id="KRH43600">
    <property type="protein sequence ID" value="KRH43600"/>
    <property type="gene ID" value="GLYMA_08G159700"/>
</dbReference>
<dbReference type="AlphaFoldDB" id="K7L721"/>
<dbReference type="InParanoid" id="K7L721"/>
<reference evidence="1 2" key="1">
    <citation type="journal article" date="2010" name="Nature">
        <title>Genome sequence of the palaeopolyploid soybean.</title>
        <authorList>
            <person name="Schmutz J."/>
            <person name="Cannon S.B."/>
            <person name="Schlueter J."/>
            <person name="Ma J."/>
            <person name="Mitros T."/>
            <person name="Nelson W."/>
            <person name="Hyten D.L."/>
            <person name="Song Q."/>
            <person name="Thelen J.J."/>
            <person name="Cheng J."/>
            <person name="Xu D."/>
            <person name="Hellsten U."/>
            <person name="May G.D."/>
            <person name="Yu Y."/>
            <person name="Sakurai T."/>
            <person name="Umezawa T."/>
            <person name="Bhattacharyya M.K."/>
            <person name="Sandhu D."/>
            <person name="Valliyodan B."/>
            <person name="Lindquist E."/>
            <person name="Peto M."/>
            <person name="Grant D."/>
            <person name="Shu S."/>
            <person name="Goodstein D."/>
            <person name="Barry K."/>
            <person name="Futrell-Griggs M."/>
            <person name="Abernathy B."/>
            <person name="Du J."/>
            <person name="Tian Z."/>
            <person name="Zhu L."/>
            <person name="Gill N."/>
            <person name="Joshi T."/>
            <person name="Libault M."/>
            <person name="Sethuraman A."/>
            <person name="Zhang X.-C."/>
            <person name="Shinozaki K."/>
            <person name="Nguyen H.T."/>
            <person name="Wing R.A."/>
            <person name="Cregan P."/>
            <person name="Specht J."/>
            <person name="Grimwood J."/>
            <person name="Rokhsar D."/>
            <person name="Stacey G."/>
            <person name="Shoemaker R.C."/>
            <person name="Jackson S.A."/>
        </authorList>
    </citation>
    <scope>NUCLEOTIDE SEQUENCE [LARGE SCALE GENOMIC DNA]</scope>
    <source>
        <strain evidence="2">cv. Williams 82</strain>
        <tissue evidence="1">Callus</tissue>
    </source>
</reference>
<dbReference type="SMR" id="K7L721"/>
<dbReference type="HOGENOM" id="CLU_2908632_0_0_1"/>
<dbReference type="Proteomes" id="UP000008827">
    <property type="component" value="Chromosome 8"/>
</dbReference>
<organism evidence="1">
    <name type="scientific">Glycine max</name>
    <name type="common">Soybean</name>
    <name type="synonym">Glycine hispida</name>
    <dbReference type="NCBI Taxonomy" id="3847"/>
    <lineage>
        <taxon>Eukaryota</taxon>
        <taxon>Viridiplantae</taxon>
        <taxon>Streptophyta</taxon>
        <taxon>Embryophyta</taxon>
        <taxon>Tracheophyta</taxon>
        <taxon>Spermatophyta</taxon>
        <taxon>Magnoliopsida</taxon>
        <taxon>eudicotyledons</taxon>
        <taxon>Gunneridae</taxon>
        <taxon>Pentapetalae</taxon>
        <taxon>rosids</taxon>
        <taxon>fabids</taxon>
        <taxon>Fabales</taxon>
        <taxon>Fabaceae</taxon>
        <taxon>Papilionoideae</taxon>
        <taxon>50 kb inversion clade</taxon>
        <taxon>NPAAA clade</taxon>
        <taxon>indigoferoid/millettioid clade</taxon>
        <taxon>Phaseoleae</taxon>
        <taxon>Glycine</taxon>
        <taxon>Glycine subgen. Soja</taxon>
    </lineage>
</organism>
<dbReference type="PaxDb" id="3847-GLYMA08G16990.1"/>
<reference evidence="2" key="2">
    <citation type="submission" date="2018-02" db="UniProtKB">
        <authorList>
            <consortium name="EnsemblPlants"/>
        </authorList>
    </citation>
    <scope>IDENTIFICATION</scope>
    <source>
        <strain evidence="2">Williams 82</strain>
    </source>
</reference>
<dbReference type="Gramene" id="KRH43600">
    <property type="protein sequence ID" value="KRH43600"/>
    <property type="gene ID" value="GLYMA_08G159700"/>
</dbReference>
<dbReference type="EMBL" id="CM000841">
    <property type="protein sequence ID" value="KRH43600.1"/>
    <property type="molecule type" value="Genomic_DNA"/>
</dbReference>
<proteinExistence type="predicted"/>